<keyword evidence="2" id="KW-1185">Reference proteome</keyword>
<dbReference type="CDD" id="cd02440">
    <property type="entry name" value="AdoMet_MTases"/>
    <property type="match status" value="1"/>
</dbReference>
<dbReference type="InterPro" id="IPR029063">
    <property type="entry name" value="SAM-dependent_MTases_sf"/>
</dbReference>
<name>A0ABP5T2Q9_9ACTN</name>
<gene>
    <name evidence="1" type="ORF">GCM10010170_025810</name>
</gene>
<dbReference type="GO" id="GO:0032259">
    <property type="term" value="P:methylation"/>
    <property type="evidence" value="ECO:0007669"/>
    <property type="project" value="UniProtKB-KW"/>
</dbReference>
<evidence type="ECO:0000313" key="1">
    <source>
        <dbReference type="EMBL" id="GAA2341973.1"/>
    </source>
</evidence>
<dbReference type="EMBL" id="BAAARV010000021">
    <property type="protein sequence ID" value="GAA2341973.1"/>
    <property type="molecule type" value="Genomic_DNA"/>
</dbReference>
<sequence>MSAATPSDDESGLPTADDVLARIDTTVAHPARRYNYWLGGKDNFAVDRASGDLIAGRFPAVPAAARANRAFAGRAVQYLARRGIRQFLDIGTGLPGPGNTHEVAQRIDPLSRVVYVDNDPIVLAHARALLIGATQYTVAYLDRDLRDPDGILHDEALSSTLDLARPVAVLLVAVLHFIDHPEPHDIVARLRQALAPGSYVVLSHGTADFLNEQDRAALPGLTARDATGFYPRSRDDLLALLDGLDLVKPGLVSVRDWRNPDDPGPFSAEEIGVYGAVARIP</sequence>
<keyword evidence="1" id="KW-0489">Methyltransferase</keyword>
<dbReference type="SUPFAM" id="SSF53335">
    <property type="entry name" value="S-adenosyl-L-methionine-dependent methyltransferases"/>
    <property type="match status" value="1"/>
</dbReference>
<dbReference type="Pfam" id="PF04672">
    <property type="entry name" value="Methyltransf_19"/>
    <property type="match status" value="1"/>
</dbReference>
<dbReference type="RefSeq" id="WP_344612550.1">
    <property type="nucleotide sequence ID" value="NZ_BAAARV010000021.1"/>
</dbReference>
<comment type="caution">
    <text evidence="1">The sequence shown here is derived from an EMBL/GenBank/DDBJ whole genome shotgun (WGS) entry which is preliminary data.</text>
</comment>
<proteinExistence type="predicted"/>
<dbReference type="GO" id="GO:0008168">
    <property type="term" value="F:methyltransferase activity"/>
    <property type="evidence" value="ECO:0007669"/>
    <property type="project" value="UniProtKB-KW"/>
</dbReference>
<accession>A0ABP5T2Q9</accession>
<organism evidence="1 2">
    <name type="scientific">Dactylosporangium salmoneum</name>
    <dbReference type="NCBI Taxonomy" id="53361"/>
    <lineage>
        <taxon>Bacteria</taxon>
        <taxon>Bacillati</taxon>
        <taxon>Actinomycetota</taxon>
        <taxon>Actinomycetes</taxon>
        <taxon>Micromonosporales</taxon>
        <taxon>Micromonosporaceae</taxon>
        <taxon>Dactylosporangium</taxon>
    </lineage>
</organism>
<dbReference type="Proteomes" id="UP001501444">
    <property type="component" value="Unassembled WGS sequence"/>
</dbReference>
<reference evidence="2" key="1">
    <citation type="journal article" date="2019" name="Int. J. Syst. Evol. Microbiol.">
        <title>The Global Catalogue of Microorganisms (GCM) 10K type strain sequencing project: providing services to taxonomists for standard genome sequencing and annotation.</title>
        <authorList>
            <consortium name="The Broad Institute Genomics Platform"/>
            <consortium name="The Broad Institute Genome Sequencing Center for Infectious Disease"/>
            <person name="Wu L."/>
            <person name="Ma J."/>
        </authorList>
    </citation>
    <scope>NUCLEOTIDE SEQUENCE [LARGE SCALE GENOMIC DNA]</scope>
    <source>
        <strain evidence="2">JCM 3272</strain>
    </source>
</reference>
<dbReference type="PIRSF" id="PIRSF017393">
    <property type="entry name" value="MTase_SAV2177"/>
    <property type="match status" value="1"/>
</dbReference>
<keyword evidence="1" id="KW-0808">Transferase</keyword>
<protein>
    <submittedName>
        <fullName evidence="1">SAM-dependent methyltransferase</fullName>
    </submittedName>
</protein>
<dbReference type="InterPro" id="IPR006764">
    <property type="entry name" value="SAM_dep_MeTrfase_SAV2177_type"/>
</dbReference>
<evidence type="ECO:0000313" key="2">
    <source>
        <dbReference type="Proteomes" id="UP001501444"/>
    </source>
</evidence>
<dbReference type="Gene3D" id="3.40.50.150">
    <property type="entry name" value="Vaccinia Virus protein VP39"/>
    <property type="match status" value="1"/>
</dbReference>